<name>A0A2M8DN59_9BACT</name>
<reference evidence="9" key="1">
    <citation type="submission" date="2017-09" db="EMBL/GenBank/DDBJ databases">
        <title>Depth-based differentiation of microbial function through sediment-hosted aquifers and enrichment of novel symbionts in the deep terrestrial subsurface.</title>
        <authorList>
            <person name="Probst A.J."/>
            <person name="Ladd B."/>
            <person name="Jarett J.K."/>
            <person name="Geller-Mcgrath D.E."/>
            <person name="Sieber C.M.K."/>
            <person name="Emerson J.B."/>
            <person name="Anantharaman K."/>
            <person name="Thomas B.C."/>
            <person name="Malmstrom R."/>
            <person name="Stieglmeier M."/>
            <person name="Klingl A."/>
            <person name="Woyke T."/>
            <person name="Ryan C.M."/>
            <person name="Banfield J.F."/>
        </authorList>
    </citation>
    <scope>NUCLEOTIDE SEQUENCE [LARGE SCALE GENOMIC DNA]</scope>
</reference>
<evidence type="ECO:0000256" key="1">
    <source>
        <dbReference type="ARBA" id="ARBA00004926"/>
    </source>
</evidence>
<dbReference type="Pfam" id="PF06560">
    <property type="entry name" value="GPI"/>
    <property type="match status" value="1"/>
</dbReference>
<comment type="pathway">
    <text evidence="1">Carbohydrate degradation; glycolysis; D-glyceraldehyde 3-phosphate and glycerone phosphate from D-glucose: step 2/4.</text>
</comment>
<dbReference type="GO" id="GO:0006094">
    <property type="term" value="P:gluconeogenesis"/>
    <property type="evidence" value="ECO:0007669"/>
    <property type="project" value="UniProtKB-KW"/>
</dbReference>
<evidence type="ECO:0000313" key="9">
    <source>
        <dbReference type="Proteomes" id="UP000228875"/>
    </source>
</evidence>
<keyword evidence="5" id="KW-0324">Glycolysis</keyword>
<dbReference type="InterPro" id="IPR010551">
    <property type="entry name" value="G6P_isomerase_prok"/>
</dbReference>
<protein>
    <recommendedName>
        <fullName evidence="3">glucose-6-phosphate isomerase</fullName>
        <ecNumber evidence="3">5.3.1.9</ecNumber>
    </recommendedName>
</protein>
<dbReference type="GO" id="GO:0004347">
    <property type="term" value="F:glucose-6-phosphate isomerase activity"/>
    <property type="evidence" value="ECO:0007669"/>
    <property type="project" value="UniProtKB-EC"/>
</dbReference>
<dbReference type="AlphaFoldDB" id="A0A2M8DN59"/>
<dbReference type="EMBL" id="PFTB01000024">
    <property type="protein sequence ID" value="PJB99571.1"/>
    <property type="molecule type" value="Genomic_DNA"/>
</dbReference>
<keyword evidence="8" id="KW-0413">Isomerase</keyword>
<sequence>MKKTDVRYLDDMRMVLYDKKWAKKAPDLELYYMYRGIKKKNGLRYDITIIPARMLGKEFVKTKGHEHSKNYGEVYTVLEGQAIYLMQKCKGKEIEDVYAVKAKKGEAVIVLPHYGHVTINPSRKDLKEANWCSENCQNTYELFKKMQGACYFYTKSGWIKNKNYKFVPKIRFEKPLKEKPKNLDFLERAWRN</sequence>
<evidence type="ECO:0000313" key="8">
    <source>
        <dbReference type="EMBL" id="PJB99571.1"/>
    </source>
</evidence>
<dbReference type="GO" id="GO:0006096">
    <property type="term" value="P:glycolytic process"/>
    <property type="evidence" value="ECO:0007669"/>
    <property type="project" value="UniProtKB-UniPathway"/>
</dbReference>
<proteinExistence type="inferred from homology"/>
<dbReference type="Gene3D" id="2.60.120.10">
    <property type="entry name" value="Jelly Rolls"/>
    <property type="match status" value="1"/>
</dbReference>
<dbReference type="InterPro" id="IPR011051">
    <property type="entry name" value="RmlC_Cupin_sf"/>
</dbReference>
<dbReference type="SUPFAM" id="SSF51182">
    <property type="entry name" value="RmlC-like cupins"/>
    <property type="match status" value="1"/>
</dbReference>
<organism evidence="8 9">
    <name type="scientific">Candidatus Nealsonbacteria bacterium CG_4_9_14_0_8_um_filter_35_12</name>
    <dbReference type="NCBI Taxonomy" id="1974692"/>
    <lineage>
        <taxon>Bacteria</taxon>
        <taxon>Candidatus Nealsoniibacteriota</taxon>
    </lineage>
</organism>
<evidence type="ECO:0000256" key="6">
    <source>
        <dbReference type="ARBA" id="ARBA00029321"/>
    </source>
</evidence>
<feature type="domain" description="Glucose-6-phosphate isomerase prokaryote" evidence="7">
    <location>
        <begin position="39"/>
        <end position="167"/>
    </location>
</feature>
<dbReference type="Proteomes" id="UP000228875">
    <property type="component" value="Unassembled WGS sequence"/>
</dbReference>
<gene>
    <name evidence="8" type="ORF">CO077_01010</name>
</gene>
<dbReference type="EC" id="5.3.1.9" evidence="3"/>
<evidence type="ECO:0000256" key="4">
    <source>
        <dbReference type="ARBA" id="ARBA00022432"/>
    </source>
</evidence>
<dbReference type="UniPathway" id="UPA00109">
    <property type="reaction ID" value="UER00181"/>
</dbReference>
<comment type="caution">
    <text evidence="8">The sequence shown here is derived from an EMBL/GenBank/DDBJ whole genome shotgun (WGS) entry which is preliminary data.</text>
</comment>
<evidence type="ECO:0000256" key="5">
    <source>
        <dbReference type="ARBA" id="ARBA00023152"/>
    </source>
</evidence>
<dbReference type="InterPro" id="IPR014710">
    <property type="entry name" value="RmlC-like_jellyroll"/>
</dbReference>
<dbReference type="CDD" id="cd02218">
    <property type="entry name" value="cupin_PGI"/>
    <property type="match status" value="1"/>
</dbReference>
<keyword evidence="4" id="KW-0312">Gluconeogenesis</keyword>
<evidence type="ECO:0000256" key="3">
    <source>
        <dbReference type="ARBA" id="ARBA00011952"/>
    </source>
</evidence>
<accession>A0A2M8DN59</accession>
<comment type="catalytic activity">
    <reaction evidence="6">
        <text>alpha-D-glucose 6-phosphate = beta-D-fructose 6-phosphate</text>
        <dbReference type="Rhea" id="RHEA:11816"/>
        <dbReference type="ChEBI" id="CHEBI:57634"/>
        <dbReference type="ChEBI" id="CHEBI:58225"/>
        <dbReference type="EC" id="5.3.1.9"/>
    </reaction>
</comment>
<dbReference type="GO" id="GO:0005737">
    <property type="term" value="C:cytoplasm"/>
    <property type="evidence" value="ECO:0007669"/>
    <property type="project" value="InterPro"/>
</dbReference>
<evidence type="ECO:0000256" key="2">
    <source>
        <dbReference type="ARBA" id="ARBA00006542"/>
    </source>
</evidence>
<evidence type="ECO:0000259" key="7">
    <source>
        <dbReference type="Pfam" id="PF06560"/>
    </source>
</evidence>
<comment type="similarity">
    <text evidence="2">Belongs to the archaeal-type GPI family.</text>
</comment>